<dbReference type="Proteomes" id="UP000597444">
    <property type="component" value="Unassembled WGS sequence"/>
</dbReference>
<organism evidence="2 3">
    <name type="scientific">Reticulibacter mediterranei</name>
    <dbReference type="NCBI Taxonomy" id="2778369"/>
    <lineage>
        <taxon>Bacteria</taxon>
        <taxon>Bacillati</taxon>
        <taxon>Chloroflexota</taxon>
        <taxon>Ktedonobacteria</taxon>
        <taxon>Ktedonobacterales</taxon>
        <taxon>Reticulibacteraceae</taxon>
        <taxon>Reticulibacter</taxon>
    </lineage>
</organism>
<evidence type="ECO:0000256" key="1">
    <source>
        <dbReference type="ARBA" id="ARBA00022490"/>
    </source>
</evidence>
<name>A0A8J3IM61_9CHLR</name>
<dbReference type="RefSeq" id="WP_220205690.1">
    <property type="nucleotide sequence ID" value="NZ_BNJK01000001.1"/>
</dbReference>
<sequence>MGNCIPHSLVVFCGGSGVHHFGSMLAKRFPRITFLVNAYDDGKSTGRIRNHLDCLGPSDPAKLIAMLARDGEIPALSDLLQLRLPIEGNATHLRRMLYDAIHLPELPFHIFMELERAINAFLTVTKQGEHQKGQPFDFRDLAVRNALLVGCAHLHGGYQRAIDYLTELFKLPADIVVVSEEIAYLVAVLEDGHILTTEAEICDRPPGPPIWRIHLLHHQLSRQEAATIEQIGDPTSTSHALESAFSARVEATQRAKMAVRQAQGILYAPGTFFSSIVPSAMLLTPELASLEVPRLWIANLVQECEPLTVAGLMNAFWHNVTRAHARTPISRWHLEPFVSHVLVEQNHPDGPPGERGDALPIAREQLYALVEVEEQPLQDQQQPGVHSHEKLLDALSTVLLKANIQTSLREVEECI</sequence>
<accession>A0A8J3IM61</accession>
<evidence type="ECO:0008006" key="4">
    <source>
        <dbReference type="Google" id="ProtNLM"/>
    </source>
</evidence>
<protein>
    <recommendedName>
        <fullName evidence="4">GAK system CofD-like protein</fullName>
    </recommendedName>
</protein>
<dbReference type="Gene3D" id="3.40.50.10680">
    <property type="entry name" value="CofD-like domains"/>
    <property type="match status" value="1"/>
</dbReference>
<dbReference type="Pfam" id="PF01933">
    <property type="entry name" value="CofD"/>
    <property type="match status" value="1"/>
</dbReference>
<dbReference type="EMBL" id="BNJK01000001">
    <property type="protein sequence ID" value="GHO94985.1"/>
    <property type="molecule type" value="Genomic_DNA"/>
</dbReference>
<dbReference type="InterPro" id="IPR038136">
    <property type="entry name" value="CofD-like_dom_sf"/>
</dbReference>
<gene>
    <name evidence="2" type="ORF">KSF_050330</name>
</gene>
<keyword evidence="1" id="KW-0963">Cytoplasm</keyword>
<dbReference type="AlphaFoldDB" id="A0A8J3IM61"/>
<dbReference type="SUPFAM" id="SSF142338">
    <property type="entry name" value="CofD-like"/>
    <property type="match status" value="1"/>
</dbReference>
<dbReference type="InterPro" id="IPR002882">
    <property type="entry name" value="CofD"/>
</dbReference>
<dbReference type="PANTHER" id="PTHR30135:SF3">
    <property type="entry name" value="GLUCONEOGENESIS FACTOR-RELATED"/>
    <property type="match status" value="1"/>
</dbReference>
<dbReference type="GO" id="GO:0043743">
    <property type="term" value="F:LPPG:FO 2-phospho-L-lactate transferase activity"/>
    <property type="evidence" value="ECO:0007669"/>
    <property type="project" value="InterPro"/>
</dbReference>
<evidence type="ECO:0000313" key="2">
    <source>
        <dbReference type="EMBL" id="GHO94985.1"/>
    </source>
</evidence>
<dbReference type="PANTHER" id="PTHR30135">
    <property type="entry name" value="UNCHARACTERIZED PROTEIN YVCK-RELATED"/>
    <property type="match status" value="1"/>
</dbReference>
<reference evidence="2" key="1">
    <citation type="submission" date="2020-10" db="EMBL/GenBank/DDBJ databases">
        <title>Taxonomic study of unclassified bacteria belonging to the class Ktedonobacteria.</title>
        <authorList>
            <person name="Yabe S."/>
            <person name="Wang C.M."/>
            <person name="Zheng Y."/>
            <person name="Sakai Y."/>
            <person name="Cavaletti L."/>
            <person name="Monciardini P."/>
            <person name="Donadio S."/>
        </authorList>
    </citation>
    <scope>NUCLEOTIDE SEQUENCE</scope>
    <source>
        <strain evidence="2">ID150040</strain>
    </source>
</reference>
<dbReference type="InterPro" id="IPR010119">
    <property type="entry name" value="Gluconeogen_factor"/>
</dbReference>
<proteinExistence type="predicted"/>
<evidence type="ECO:0000313" key="3">
    <source>
        <dbReference type="Proteomes" id="UP000597444"/>
    </source>
</evidence>
<keyword evidence="3" id="KW-1185">Reference proteome</keyword>
<comment type="caution">
    <text evidence="2">The sequence shown here is derived from an EMBL/GenBank/DDBJ whole genome shotgun (WGS) entry which is preliminary data.</text>
</comment>